<dbReference type="EMBL" id="DSTX01000002">
    <property type="protein sequence ID" value="HFK20012.1"/>
    <property type="molecule type" value="Genomic_DNA"/>
</dbReference>
<comment type="caution">
    <text evidence="1">The sequence shown here is derived from an EMBL/GenBank/DDBJ whole genome shotgun (WGS) entry which is preliminary data.</text>
</comment>
<evidence type="ECO:0000313" key="1">
    <source>
        <dbReference type="EMBL" id="HFK20012.1"/>
    </source>
</evidence>
<dbReference type="SUPFAM" id="SSF46785">
    <property type="entry name" value="Winged helix' DNA-binding domain"/>
    <property type="match status" value="1"/>
</dbReference>
<proteinExistence type="predicted"/>
<reference evidence="1" key="1">
    <citation type="journal article" date="2020" name="mSystems">
        <title>Genome- and Community-Level Interaction Insights into Carbon Utilization and Element Cycling Functions of Hydrothermarchaeota in Hydrothermal Sediment.</title>
        <authorList>
            <person name="Zhou Z."/>
            <person name="Liu Y."/>
            <person name="Xu W."/>
            <person name="Pan J."/>
            <person name="Luo Z.H."/>
            <person name="Li M."/>
        </authorList>
    </citation>
    <scope>NUCLEOTIDE SEQUENCE [LARGE SCALE GENOMIC DNA]</scope>
    <source>
        <strain evidence="1">SpSt-468</strain>
    </source>
</reference>
<protein>
    <recommendedName>
        <fullName evidence="2">ArnR1-like winged helix-turn-helix domain-containing protein</fullName>
    </recommendedName>
</protein>
<dbReference type="InterPro" id="IPR036390">
    <property type="entry name" value="WH_DNA-bd_sf"/>
</dbReference>
<sequence>MDIYEIAPSMRLLITMHNASVVDAGSAKSAEELNSLMDLPKPELTKALDELVAYGYVELSSPGYYLTKLGISVIRSVYT</sequence>
<dbReference type="AlphaFoldDB" id="A0A7C3ISA1"/>
<organism evidence="1">
    <name type="scientific">Candidatus Methanomethylicus mesodigestus</name>
    <dbReference type="NCBI Taxonomy" id="1867258"/>
    <lineage>
        <taxon>Archaea</taxon>
        <taxon>Thermoproteota</taxon>
        <taxon>Methanosuratincolia</taxon>
        <taxon>Candidatus Methanomethylicales</taxon>
        <taxon>Candidatus Methanomethylicaceae</taxon>
        <taxon>Candidatus Methanomethylicus</taxon>
    </lineage>
</organism>
<name>A0A7C3ISA1_9CREN</name>
<evidence type="ECO:0008006" key="2">
    <source>
        <dbReference type="Google" id="ProtNLM"/>
    </source>
</evidence>
<gene>
    <name evidence="1" type="ORF">ENS19_01885</name>
</gene>
<accession>A0A7C3ISA1</accession>